<dbReference type="GO" id="GO:0006281">
    <property type="term" value="P:DNA repair"/>
    <property type="evidence" value="ECO:0007669"/>
    <property type="project" value="InterPro"/>
</dbReference>
<dbReference type="EC" id="2.7.7.7" evidence="3"/>
<dbReference type="InterPro" id="IPR045443">
    <property type="entry name" value="DUF6504"/>
</dbReference>
<evidence type="ECO:0000256" key="1">
    <source>
        <dbReference type="ARBA" id="ARBA00010945"/>
    </source>
</evidence>
<evidence type="ECO:0000313" key="12">
    <source>
        <dbReference type="Proteomes" id="UP000234483"/>
    </source>
</evidence>
<keyword evidence="11" id="KW-0808">Transferase</keyword>
<reference evidence="11 12" key="1">
    <citation type="submission" date="2017-12" db="EMBL/GenBank/DDBJ databases">
        <title>The genome sequence of Caulobacter flavus CGMCC1 15093.</title>
        <authorList>
            <person name="Gao J."/>
            <person name="Mao X."/>
            <person name="Sun J."/>
        </authorList>
    </citation>
    <scope>NUCLEOTIDE SEQUENCE [LARGE SCALE GENOMIC DNA]</scope>
    <source>
        <strain evidence="11 12">CGMCC1 15093</strain>
    </source>
</reference>
<dbReference type="CDD" id="cd03468">
    <property type="entry name" value="PolY_like"/>
    <property type="match status" value="1"/>
</dbReference>
<dbReference type="GO" id="GO:0016740">
    <property type="term" value="F:transferase activity"/>
    <property type="evidence" value="ECO:0007669"/>
    <property type="project" value="UniProtKB-KW"/>
</dbReference>
<protein>
    <recommendedName>
        <fullName evidence="3">DNA-directed DNA polymerase</fullName>
        <ecNumber evidence="3">2.7.7.7</ecNumber>
    </recommendedName>
</protein>
<comment type="caution">
    <text evidence="11">The sequence shown here is derived from an EMBL/GenBank/DDBJ whole genome shotgun (WGS) entry which is preliminary data.</text>
</comment>
<dbReference type="Proteomes" id="UP000234483">
    <property type="component" value="Unassembled WGS sequence"/>
</dbReference>
<feature type="domain" description="DUF6504" evidence="10">
    <location>
        <begin position="486"/>
        <end position="559"/>
    </location>
</feature>
<comment type="similarity">
    <text evidence="1">Belongs to the DNA polymerase type-Y family.</text>
</comment>
<evidence type="ECO:0000256" key="3">
    <source>
        <dbReference type="ARBA" id="ARBA00012417"/>
    </source>
</evidence>
<dbReference type="InterPro" id="IPR001126">
    <property type="entry name" value="UmuC"/>
</dbReference>
<feature type="region of interest" description="Disordered" evidence="7">
    <location>
        <begin position="1"/>
        <end position="32"/>
    </location>
</feature>
<evidence type="ECO:0000256" key="4">
    <source>
        <dbReference type="ARBA" id="ARBA00022763"/>
    </source>
</evidence>
<evidence type="ECO:0000256" key="6">
    <source>
        <dbReference type="ARBA" id="ARBA00049244"/>
    </source>
</evidence>
<proteinExistence type="inferred from homology"/>
<dbReference type="InterPro" id="IPR050356">
    <property type="entry name" value="SulA_CellDiv_inhibitor"/>
</dbReference>
<evidence type="ECO:0000259" key="8">
    <source>
        <dbReference type="Pfam" id="PF00817"/>
    </source>
</evidence>
<dbReference type="InterPro" id="IPR017961">
    <property type="entry name" value="DNA_pol_Y-fam_little_finger"/>
</dbReference>
<gene>
    <name evidence="11" type="ORF">CFHF_18680</name>
</gene>
<dbReference type="Pfam" id="PF20114">
    <property type="entry name" value="DUF6504"/>
    <property type="match status" value="1"/>
</dbReference>
<evidence type="ECO:0000256" key="7">
    <source>
        <dbReference type="SAM" id="MobiDB-lite"/>
    </source>
</evidence>
<dbReference type="Gene3D" id="3.40.1170.60">
    <property type="match status" value="1"/>
</dbReference>
<keyword evidence="4" id="KW-0227">DNA damage</keyword>
<comment type="function">
    <text evidence="5">Poorly processive, error-prone DNA polymerase involved in untargeted mutagenesis. Copies undamaged DNA at stalled replication forks, which arise in vivo from mismatched or misaligned primer ends. These misaligned primers can be extended by PolIV. Exhibits no 3'-5' exonuclease (proofreading) activity. May be involved in translesional synthesis, in conjunction with the beta clamp from PolIII.</text>
</comment>
<evidence type="ECO:0000256" key="5">
    <source>
        <dbReference type="ARBA" id="ARBA00025589"/>
    </source>
</evidence>
<dbReference type="GO" id="GO:0003684">
    <property type="term" value="F:damaged DNA binding"/>
    <property type="evidence" value="ECO:0007669"/>
    <property type="project" value="InterPro"/>
</dbReference>
<evidence type="ECO:0000256" key="2">
    <source>
        <dbReference type="ARBA" id="ARBA00011245"/>
    </source>
</evidence>
<dbReference type="PANTHER" id="PTHR35369:SF2">
    <property type="entry name" value="BLR3025 PROTEIN"/>
    <property type="match status" value="1"/>
</dbReference>
<dbReference type="InterPro" id="IPR043128">
    <property type="entry name" value="Rev_trsase/Diguanyl_cyclase"/>
</dbReference>
<sequence length="562" mass="60743">MRPILVSRRRPPPGGECRLSPPPPCQPPASAGPAGSWNSCVAALAKLSTSRLKPVTPRVISVFLPQWPTDRLRRSLGKSAPPPDVPVVMVGRVGRRRAVASLNTAAVEAGVRLGQAVAHASAMVPGLVLQDLDADGDAAALHRLALWAQRLYSPIAAPDALDGLVIDATGAAHLRGGEEKMLIDIRSRLEKVGLQSQVAIADTWGAAHALARYSRRAIYVADPGVIGRVISDLPVVALRLPVATVEALGRLGFDTVGELEATPKGPLTHRIGYAPVRRLDQAFGRHAEPIEPVMASETLTARRAFAEPIGAPETMARYVTQLVAELCAALEAVSLGARRLDAYFVRVDNRTETARIAMASPTRDAKRLARLLCEKLENVDPGFGVEKIILAAPGAESLVFKQTESLGDNNAPTDLSALVDTLTNRLGAGQVYRLASAESDLPERSVRAASALDAVEEFCWPLDWPRPSRLFARPEPVETVALLPDAPPAAFTWRGVRRRVRCADGPERVFGEWWKADAELARSRDYYQVEDDAGERFWLYRDGDGEDPATGTQRWFIAGIFA</sequence>
<dbReference type="AlphaFoldDB" id="A0A2N5CPT4"/>
<accession>A0A2N5CPT4</accession>
<name>A0A2N5CPT4_9CAUL</name>
<dbReference type="PANTHER" id="PTHR35369">
    <property type="entry name" value="BLR3025 PROTEIN-RELATED"/>
    <property type="match status" value="1"/>
</dbReference>
<evidence type="ECO:0000313" key="11">
    <source>
        <dbReference type="EMBL" id="PLR09167.1"/>
    </source>
</evidence>
<dbReference type="Gene3D" id="3.30.70.270">
    <property type="match status" value="1"/>
</dbReference>
<comment type="subunit">
    <text evidence="2">Monomer.</text>
</comment>
<evidence type="ECO:0000259" key="9">
    <source>
        <dbReference type="Pfam" id="PF11799"/>
    </source>
</evidence>
<feature type="domain" description="UmuC" evidence="8">
    <location>
        <begin position="86"/>
        <end position="208"/>
    </location>
</feature>
<dbReference type="InterPro" id="IPR043502">
    <property type="entry name" value="DNA/RNA_pol_sf"/>
</dbReference>
<comment type="catalytic activity">
    <reaction evidence="6">
        <text>DNA(n) + a 2'-deoxyribonucleoside 5'-triphosphate = DNA(n+1) + diphosphate</text>
        <dbReference type="Rhea" id="RHEA:22508"/>
        <dbReference type="Rhea" id="RHEA-COMP:17339"/>
        <dbReference type="Rhea" id="RHEA-COMP:17340"/>
        <dbReference type="ChEBI" id="CHEBI:33019"/>
        <dbReference type="ChEBI" id="CHEBI:61560"/>
        <dbReference type="ChEBI" id="CHEBI:173112"/>
        <dbReference type="EC" id="2.7.7.7"/>
    </reaction>
</comment>
<dbReference type="EMBL" id="PJRQ01000040">
    <property type="protein sequence ID" value="PLR09167.1"/>
    <property type="molecule type" value="Genomic_DNA"/>
</dbReference>
<dbReference type="SUPFAM" id="SSF56672">
    <property type="entry name" value="DNA/RNA polymerases"/>
    <property type="match status" value="1"/>
</dbReference>
<evidence type="ECO:0000259" key="10">
    <source>
        <dbReference type="Pfam" id="PF20114"/>
    </source>
</evidence>
<organism evidence="11 12">
    <name type="scientific">Caulobacter flavus</name>
    <dbReference type="NCBI Taxonomy" id="1679497"/>
    <lineage>
        <taxon>Bacteria</taxon>
        <taxon>Pseudomonadati</taxon>
        <taxon>Pseudomonadota</taxon>
        <taxon>Alphaproteobacteria</taxon>
        <taxon>Caulobacterales</taxon>
        <taxon>Caulobacteraceae</taxon>
        <taxon>Caulobacter</taxon>
    </lineage>
</organism>
<dbReference type="Pfam" id="PF00817">
    <property type="entry name" value="IMS"/>
    <property type="match status" value="1"/>
</dbReference>
<feature type="domain" description="DNA polymerase Y-family little finger" evidence="9">
    <location>
        <begin position="300"/>
        <end position="388"/>
    </location>
</feature>
<dbReference type="Pfam" id="PF11799">
    <property type="entry name" value="IMS_C"/>
    <property type="match status" value="1"/>
</dbReference>